<dbReference type="Proteomes" id="UP000324222">
    <property type="component" value="Unassembled WGS sequence"/>
</dbReference>
<evidence type="ECO:0000256" key="1">
    <source>
        <dbReference type="SAM" id="MobiDB-lite"/>
    </source>
</evidence>
<dbReference type="EMBL" id="VSRR010013329">
    <property type="protein sequence ID" value="MPC55626.1"/>
    <property type="molecule type" value="Genomic_DNA"/>
</dbReference>
<evidence type="ECO:0000313" key="2">
    <source>
        <dbReference type="EMBL" id="MPC55626.1"/>
    </source>
</evidence>
<proteinExistence type="predicted"/>
<reference evidence="2 3" key="1">
    <citation type="submission" date="2019-05" db="EMBL/GenBank/DDBJ databases">
        <title>Another draft genome of Portunus trituberculatus and its Hox gene families provides insights of decapod evolution.</title>
        <authorList>
            <person name="Jeong J.-H."/>
            <person name="Song I."/>
            <person name="Kim S."/>
            <person name="Choi T."/>
            <person name="Kim D."/>
            <person name="Ryu S."/>
            <person name="Kim W."/>
        </authorList>
    </citation>
    <scope>NUCLEOTIDE SEQUENCE [LARGE SCALE GENOMIC DNA]</scope>
    <source>
        <tissue evidence="2">Muscle</tissue>
    </source>
</reference>
<accession>A0A5B7GDJ0</accession>
<dbReference type="AlphaFoldDB" id="A0A5B7GDJ0"/>
<name>A0A5B7GDJ0_PORTR</name>
<protein>
    <submittedName>
        <fullName evidence="2">Uncharacterized protein</fullName>
    </submittedName>
</protein>
<keyword evidence="3" id="KW-1185">Reference proteome</keyword>
<sequence length="66" mass="7206">MTSTPRLINTLLLQNTHENDVSTTTSVIDTAGQPDGSSISSANKYTRLPGYQILDEAAKILKEKRT</sequence>
<gene>
    <name evidence="2" type="ORF">E2C01_049568</name>
</gene>
<organism evidence="2 3">
    <name type="scientific">Portunus trituberculatus</name>
    <name type="common">Swimming crab</name>
    <name type="synonym">Neptunus trituberculatus</name>
    <dbReference type="NCBI Taxonomy" id="210409"/>
    <lineage>
        <taxon>Eukaryota</taxon>
        <taxon>Metazoa</taxon>
        <taxon>Ecdysozoa</taxon>
        <taxon>Arthropoda</taxon>
        <taxon>Crustacea</taxon>
        <taxon>Multicrustacea</taxon>
        <taxon>Malacostraca</taxon>
        <taxon>Eumalacostraca</taxon>
        <taxon>Eucarida</taxon>
        <taxon>Decapoda</taxon>
        <taxon>Pleocyemata</taxon>
        <taxon>Brachyura</taxon>
        <taxon>Eubrachyura</taxon>
        <taxon>Portunoidea</taxon>
        <taxon>Portunidae</taxon>
        <taxon>Portuninae</taxon>
        <taxon>Portunus</taxon>
    </lineage>
</organism>
<comment type="caution">
    <text evidence="2">The sequence shown here is derived from an EMBL/GenBank/DDBJ whole genome shotgun (WGS) entry which is preliminary data.</text>
</comment>
<feature type="region of interest" description="Disordered" evidence="1">
    <location>
        <begin position="21"/>
        <end position="43"/>
    </location>
</feature>
<evidence type="ECO:0000313" key="3">
    <source>
        <dbReference type="Proteomes" id="UP000324222"/>
    </source>
</evidence>